<accession>A0ABW4ZY06</accession>
<feature type="region of interest" description="Disordered" evidence="1">
    <location>
        <begin position="812"/>
        <end position="831"/>
    </location>
</feature>
<dbReference type="InterPro" id="IPR028059">
    <property type="entry name" value="SWM_rpt"/>
</dbReference>
<dbReference type="InterPro" id="IPR051465">
    <property type="entry name" value="Cell_Envelope_Struct_Comp"/>
</dbReference>
<reference evidence="5" key="1">
    <citation type="journal article" date="2019" name="Int. J. Syst. Evol. Microbiol.">
        <title>The Global Catalogue of Microorganisms (GCM) 10K type strain sequencing project: providing services to taxonomists for standard genome sequencing and annotation.</title>
        <authorList>
            <consortium name="The Broad Institute Genomics Platform"/>
            <consortium name="The Broad Institute Genome Sequencing Center for Infectious Disease"/>
            <person name="Wu L."/>
            <person name="Ma J."/>
        </authorList>
    </citation>
    <scope>NUCLEOTIDE SEQUENCE [LARGE SCALE GENOMIC DNA]</scope>
    <source>
        <strain evidence="5">CGMCC 1.13574</strain>
    </source>
</reference>
<feature type="domain" description="SLH" evidence="3">
    <location>
        <begin position="1618"/>
        <end position="1677"/>
    </location>
</feature>
<keyword evidence="5" id="KW-1185">Reference proteome</keyword>
<evidence type="ECO:0000259" key="3">
    <source>
        <dbReference type="PROSITE" id="PS51272"/>
    </source>
</evidence>
<dbReference type="Pfam" id="PF19077">
    <property type="entry name" value="Big_13"/>
    <property type="match status" value="1"/>
</dbReference>
<dbReference type="InterPro" id="IPR013320">
    <property type="entry name" value="ConA-like_dom_sf"/>
</dbReference>
<dbReference type="Pfam" id="PF07554">
    <property type="entry name" value="FIVAR"/>
    <property type="match status" value="1"/>
</dbReference>
<dbReference type="InterPro" id="IPR025883">
    <property type="entry name" value="Cadherin-like_domain"/>
</dbReference>
<evidence type="ECO:0000256" key="1">
    <source>
        <dbReference type="SAM" id="MobiDB-lite"/>
    </source>
</evidence>
<protein>
    <submittedName>
        <fullName evidence="4">S-layer homology domain-containing protein</fullName>
    </submittedName>
</protein>
<dbReference type="Pfam" id="PF12733">
    <property type="entry name" value="Cadherin-like"/>
    <property type="match status" value="2"/>
</dbReference>
<sequence>MGVRSKNRSWKQKLAVPLIFSLAFGGLTNAFVPSKAVADDAEESFGTPGGVAGTILWLQPEGTSGQSVSEWKDRSASENHATQATPAYQPTFWDDAAHNVNFNPVVHFNGSNSSLLLDIAKLPQGNSPRTIVAVAQTKVDTGNHYIISWGTSTTSKMIGMMQINTTGALTGHSNAFQSPSNFWKVGVPNELFGTWDGTDASLYSRMKTLGSGNRNYWNTGNTQARIGSIIGGGEYWQGAIGDIIVYDRVLTETERQQVSSFLAIKYGYMIDQSSSINYLNSAGAAIWQAAENAQYSHNIAGIGHDVDGSLNQKQSHSTNTGDQVLIGLGSIEETNSANQAVFAQDKQYLLWGDNGKPLTFDQQIGGTDLFHAQRVWKAENSNGVGQVQVAIAKTAIPSGAKLLVSNSDTDFSVATEVPLSDLQVGSTTYSAASLTLSDGQYFTYAATPPKVTSAVISRSGKQIVLTFDQEVSLTDQAGFRVETNDGQTLVIDSIQANGQSVTLTLSQPITGVDAVQTTVTYEQANGNLKHAHSNLLVGDFSQLATVKQASAGTPGGVGGASLWLKADGDVESTNGKLTAWNDQTGTNDFTVYGAPSVLSSGVNFNPAVKFENGGSSNVLPQNRMDGNQQISYVDGYAVVNFRKNAGGALVGSRQSFTNYGAAVFAQESSALHVGNGVNSTYYQIPYTYYGQYRLAGYDIHAGDSNAIGRLNGKNQTLNRPAAFTSLEFIPMIGGSNGAGNSSNWQQFNGEFSEVILYPASTAADRNRIESYLALKYGLTLNDGQSDYTASNGSTKMWKADDNAGYGKRITGIGKDSGSDLEQKQSKSQEGGATVTLSLGTAIAASNKENANSIAQDDSFFTFSDNGATVAYDNRLLGKHLKTMKRVFKVDKTDSWQDGTITLQADGANGTVKTYLLISQEESFASPSSQLLLDAAGKVTLDSSKLADGAYFTFAQVDKGDLQAKVDEIVGENLVEGDYKAAGWAAFQQALTDANGVLNNQGATPSEVAAALQALTDARDGLVLATAPDLNITKPASDKIYVTKPTIKGTTDPDATVTVTIKDEHGTVVASGTATVDAEGNWSYTTPDNLPDGAYTLDVVAVKDGKQTTKGKQVTVDAVVGERLSQLDLNGLSPDGSKKIDLSPTFDPGHYGPYAGRVPNDTTEFSINPKAFAPEDTDVKVSLNGVQVAPGQWDNLPLKEGINIVKVGVYDKSGNLLNEYTTTIVRSTDKLESLVPSAGNMSPAFDADKPSYTVQVANGVEKLHLTPKALDPNAKIEISVNGGPWQTVDSGEASDDFALQVGNNQVVVRVTDPENKVKEYKLTVTRAGTGDGGTPGETKEWIPVDVVIGGDRPTGITKLQIERTKHANGKITDKVVFTPDKAAETAEKAALTGDHVARIVIPDAEDKVSEVDVNVLRETLHILQKHNIDLEIYTANGIIQIPSSSLAGLDEDFYFRLVPVKDPGLRKEVEDRAKTEPVVRKVAGKNRFEVVTRPMTIETNLSSRPVVLTLPLRDVDLPKDEQARQQYLQELGIFIEHTDGEKEVVFGDVVTLAGGELGLRFSLTKFSTFTILHFEGIKVHQNYISGYPDGTFRPDRSVTRAEIATMLANAGMLSGEATGDAVELLDVENHWAASFIKRVSATGWMSGYPDHTFKPDGSITRREMAAVAFKYLGLSGTATGNSFTDVTTDDWAHDIIAAVREAGVIAGYPDGTFRPAQQLSRAEAVTILNQLFKRGPLHGVTQSSWPDVDSSHWAFHNIEEASQKHRFTDRSAGGEDWLSN</sequence>
<dbReference type="EMBL" id="JBHUIO010000005">
    <property type="protein sequence ID" value="MFD2170445.1"/>
    <property type="molecule type" value="Genomic_DNA"/>
</dbReference>
<dbReference type="Pfam" id="PF13753">
    <property type="entry name" value="SWM_repeat"/>
    <property type="match status" value="1"/>
</dbReference>
<evidence type="ECO:0000256" key="2">
    <source>
        <dbReference type="SAM" id="SignalP"/>
    </source>
</evidence>
<evidence type="ECO:0000313" key="5">
    <source>
        <dbReference type="Proteomes" id="UP001597343"/>
    </source>
</evidence>
<feature type="domain" description="SLH" evidence="3">
    <location>
        <begin position="1556"/>
        <end position="1617"/>
    </location>
</feature>
<dbReference type="InterPro" id="IPR044016">
    <property type="entry name" value="Big_13"/>
</dbReference>
<gene>
    <name evidence="4" type="ORF">ACFSOY_10570</name>
</gene>
<dbReference type="RefSeq" id="WP_386046399.1">
    <property type="nucleotide sequence ID" value="NZ_JBHUIO010000005.1"/>
</dbReference>
<dbReference type="InterPro" id="IPR013783">
    <property type="entry name" value="Ig-like_fold"/>
</dbReference>
<dbReference type="Pfam" id="PF26628">
    <property type="entry name" value="DUF8202"/>
    <property type="match status" value="2"/>
</dbReference>
<dbReference type="Proteomes" id="UP001597343">
    <property type="component" value="Unassembled WGS sequence"/>
</dbReference>
<proteinExistence type="predicted"/>
<comment type="caution">
    <text evidence="4">The sequence shown here is derived from an EMBL/GenBank/DDBJ whole genome shotgun (WGS) entry which is preliminary data.</text>
</comment>
<feature type="compositionally biased region" description="Basic and acidic residues" evidence="1">
    <location>
        <begin position="816"/>
        <end position="826"/>
    </location>
</feature>
<dbReference type="PROSITE" id="PS51272">
    <property type="entry name" value="SLH"/>
    <property type="match status" value="3"/>
</dbReference>
<keyword evidence="2" id="KW-0732">Signal</keyword>
<feature type="chain" id="PRO_5047383996" evidence="2">
    <location>
        <begin position="31"/>
        <end position="1779"/>
    </location>
</feature>
<feature type="signal peptide" evidence="2">
    <location>
        <begin position="1"/>
        <end position="30"/>
    </location>
</feature>
<dbReference type="InterPro" id="IPR058515">
    <property type="entry name" value="DUF8202"/>
</dbReference>
<dbReference type="Pfam" id="PF00395">
    <property type="entry name" value="SLH"/>
    <property type="match status" value="3"/>
</dbReference>
<dbReference type="Gene3D" id="2.60.120.200">
    <property type="match status" value="1"/>
</dbReference>
<evidence type="ECO:0000313" key="4">
    <source>
        <dbReference type="EMBL" id="MFD2170445.1"/>
    </source>
</evidence>
<name>A0ABW4ZY06_9BACL</name>
<dbReference type="Gene3D" id="1.20.1270.70">
    <property type="entry name" value="Designed single chain three-helix bundle"/>
    <property type="match status" value="1"/>
</dbReference>
<feature type="domain" description="SLH" evidence="3">
    <location>
        <begin position="1678"/>
        <end position="1741"/>
    </location>
</feature>
<dbReference type="InterPro" id="IPR001119">
    <property type="entry name" value="SLH_dom"/>
</dbReference>
<dbReference type="PANTHER" id="PTHR43308">
    <property type="entry name" value="OUTER MEMBRANE PROTEIN ALPHA-RELATED"/>
    <property type="match status" value="1"/>
</dbReference>
<dbReference type="Gene3D" id="2.60.40.10">
    <property type="entry name" value="Immunoglobulins"/>
    <property type="match status" value="1"/>
</dbReference>
<organism evidence="4 5">
    <name type="scientific">Tumebacillus lipolyticus</name>
    <dbReference type="NCBI Taxonomy" id="1280370"/>
    <lineage>
        <taxon>Bacteria</taxon>
        <taxon>Bacillati</taxon>
        <taxon>Bacillota</taxon>
        <taxon>Bacilli</taxon>
        <taxon>Bacillales</taxon>
        <taxon>Alicyclobacillaceae</taxon>
        <taxon>Tumebacillus</taxon>
    </lineage>
</organism>
<dbReference type="SUPFAM" id="SSF49899">
    <property type="entry name" value="Concanavalin A-like lectins/glucanases"/>
    <property type="match status" value="1"/>
</dbReference>